<dbReference type="Proteomes" id="UP001056384">
    <property type="component" value="Chromosome 1"/>
</dbReference>
<dbReference type="EMBL" id="CP099418">
    <property type="protein sequence ID" value="USW48526.1"/>
    <property type="molecule type" value="Genomic_DNA"/>
</dbReference>
<dbReference type="Gene3D" id="1.20.58.340">
    <property type="entry name" value="Magnesium transport protein CorA, transmembrane region"/>
    <property type="match status" value="1"/>
</dbReference>
<dbReference type="SUPFAM" id="SSF144083">
    <property type="entry name" value="Magnesium transport protein CorA, transmembrane region"/>
    <property type="match status" value="1"/>
</dbReference>
<comment type="subcellular location">
    <subcellularLocation>
        <location evidence="1">Membrane</location>
        <topology evidence="1">Multi-pass membrane protein</topology>
    </subcellularLocation>
</comment>
<dbReference type="Pfam" id="PF01544">
    <property type="entry name" value="CorA"/>
    <property type="match status" value="1"/>
</dbReference>
<evidence type="ECO:0000313" key="6">
    <source>
        <dbReference type="EMBL" id="USW48526.1"/>
    </source>
</evidence>
<feature type="transmembrane region" description="Helical" evidence="5">
    <location>
        <begin position="120"/>
        <end position="143"/>
    </location>
</feature>
<evidence type="ECO:0000256" key="1">
    <source>
        <dbReference type="ARBA" id="ARBA00004141"/>
    </source>
</evidence>
<name>A0A9Q9EE88_9PEZI</name>
<evidence type="ECO:0000313" key="7">
    <source>
        <dbReference type="Proteomes" id="UP001056384"/>
    </source>
</evidence>
<evidence type="ECO:0000256" key="2">
    <source>
        <dbReference type="ARBA" id="ARBA00022692"/>
    </source>
</evidence>
<evidence type="ECO:0000256" key="5">
    <source>
        <dbReference type="SAM" id="Phobius"/>
    </source>
</evidence>
<proteinExistence type="predicted"/>
<dbReference type="GO" id="GO:0016020">
    <property type="term" value="C:membrane"/>
    <property type="evidence" value="ECO:0007669"/>
    <property type="project" value="UniProtKB-SubCell"/>
</dbReference>
<dbReference type="InterPro" id="IPR002523">
    <property type="entry name" value="MgTranspt_CorA/ZnTranspt_ZntB"/>
</dbReference>
<evidence type="ECO:0000256" key="3">
    <source>
        <dbReference type="ARBA" id="ARBA00022989"/>
    </source>
</evidence>
<keyword evidence="2 5" id="KW-0812">Transmembrane</keyword>
<gene>
    <name evidence="6" type="ORF">Slin15195_G018450</name>
</gene>
<keyword evidence="7" id="KW-1185">Reference proteome</keyword>
<keyword evidence="3 5" id="KW-1133">Transmembrane helix</keyword>
<dbReference type="AlphaFoldDB" id="A0A9Q9EE88"/>
<evidence type="ECO:0000256" key="4">
    <source>
        <dbReference type="ARBA" id="ARBA00023136"/>
    </source>
</evidence>
<dbReference type="GO" id="GO:0046873">
    <property type="term" value="F:metal ion transmembrane transporter activity"/>
    <property type="evidence" value="ECO:0007669"/>
    <property type="project" value="InterPro"/>
</dbReference>
<dbReference type="InterPro" id="IPR045863">
    <property type="entry name" value="CorA_TM1_TM2"/>
</dbReference>
<organism evidence="6 7">
    <name type="scientific">Septoria linicola</name>
    <dbReference type="NCBI Taxonomy" id="215465"/>
    <lineage>
        <taxon>Eukaryota</taxon>
        <taxon>Fungi</taxon>
        <taxon>Dikarya</taxon>
        <taxon>Ascomycota</taxon>
        <taxon>Pezizomycotina</taxon>
        <taxon>Dothideomycetes</taxon>
        <taxon>Dothideomycetidae</taxon>
        <taxon>Mycosphaerellales</taxon>
        <taxon>Mycosphaerellaceae</taxon>
        <taxon>Septoria</taxon>
    </lineage>
</organism>
<reference evidence="6" key="1">
    <citation type="submission" date="2022-06" db="EMBL/GenBank/DDBJ databases">
        <title>Complete genome sequences of two strains of the flax pathogen Septoria linicola.</title>
        <authorList>
            <person name="Lapalu N."/>
            <person name="Simon A."/>
            <person name="Demenou B."/>
            <person name="Paumier D."/>
            <person name="Guillot M.-P."/>
            <person name="Gout L."/>
            <person name="Valade R."/>
        </authorList>
    </citation>
    <scope>NUCLEOTIDE SEQUENCE</scope>
    <source>
        <strain evidence="6">SE15195</strain>
    </source>
</reference>
<sequence length="153" mass="17553">MGDEMKRFAHEVLHTRVRAQKEYRDKFKKACEVYKNNNKSWSIIVELNLKSKDYNEWLDGFAAWLDSYRLGPEDVANDAHFLYFIGNDKLQVVIAELSLEQSRLAAHDSRISIKNGQRSLVLAILAAIYLPLSLAASIFGMNIKDVDSKSVRF</sequence>
<keyword evidence="4 5" id="KW-0472">Membrane</keyword>
<protein>
    <submittedName>
        <fullName evidence="6">Mg2+ transporter protein, CorA-like/Zinc transport protein ZntB</fullName>
    </submittedName>
</protein>
<accession>A0A9Q9EE88</accession>